<dbReference type="EMBL" id="BAABME010004541">
    <property type="protein sequence ID" value="GAA0162746.1"/>
    <property type="molecule type" value="Genomic_DNA"/>
</dbReference>
<accession>A0AAV3QHT2</accession>
<evidence type="ECO:0000313" key="2">
    <source>
        <dbReference type="EMBL" id="GAA0162746.1"/>
    </source>
</evidence>
<reference evidence="2 3" key="1">
    <citation type="submission" date="2024-01" db="EMBL/GenBank/DDBJ databases">
        <title>The complete chloroplast genome sequence of Lithospermum erythrorhizon: insights into the phylogenetic relationship among Boraginaceae species and the maternal lineages of purple gromwells.</title>
        <authorList>
            <person name="Okada T."/>
            <person name="Watanabe K."/>
        </authorList>
    </citation>
    <scope>NUCLEOTIDE SEQUENCE [LARGE SCALE GENOMIC DNA]</scope>
</reference>
<comment type="caution">
    <text evidence="2">The sequence shown here is derived from an EMBL/GenBank/DDBJ whole genome shotgun (WGS) entry which is preliminary data.</text>
</comment>
<organism evidence="2 3">
    <name type="scientific">Lithospermum erythrorhizon</name>
    <name type="common">Purple gromwell</name>
    <name type="synonym">Lithospermum officinale var. erythrorhizon</name>
    <dbReference type="NCBI Taxonomy" id="34254"/>
    <lineage>
        <taxon>Eukaryota</taxon>
        <taxon>Viridiplantae</taxon>
        <taxon>Streptophyta</taxon>
        <taxon>Embryophyta</taxon>
        <taxon>Tracheophyta</taxon>
        <taxon>Spermatophyta</taxon>
        <taxon>Magnoliopsida</taxon>
        <taxon>eudicotyledons</taxon>
        <taxon>Gunneridae</taxon>
        <taxon>Pentapetalae</taxon>
        <taxon>asterids</taxon>
        <taxon>lamiids</taxon>
        <taxon>Boraginales</taxon>
        <taxon>Boraginaceae</taxon>
        <taxon>Boraginoideae</taxon>
        <taxon>Lithospermeae</taxon>
        <taxon>Lithospermum</taxon>
    </lineage>
</organism>
<dbReference type="AlphaFoldDB" id="A0AAV3QHT2"/>
<name>A0AAV3QHT2_LITER</name>
<protein>
    <submittedName>
        <fullName evidence="2">Uncharacterized protein</fullName>
    </submittedName>
</protein>
<sequence>MSSYNNFNCKYSSNPCLNWMNSSVLQDSAVTILAKFYNPKEVLDILCHTPQHRRAGVLVCLLYEVCGRLLDPENGLEGLFRSGHWEKCYYAVRAILKGETITPLPTSNPIHQMTIGIKNVVVTIDELDNNKYIENKGKRPMVDDDGDEEPINPSKRQCSSFERGESSEINQKSEIFQFRDPGDSSSSNSNVDEVSLELTLGRPNNSTNKCNNED</sequence>
<proteinExistence type="predicted"/>
<evidence type="ECO:0000313" key="3">
    <source>
        <dbReference type="Proteomes" id="UP001454036"/>
    </source>
</evidence>
<dbReference type="Proteomes" id="UP001454036">
    <property type="component" value="Unassembled WGS sequence"/>
</dbReference>
<feature type="region of interest" description="Disordered" evidence="1">
    <location>
        <begin position="135"/>
        <end position="214"/>
    </location>
</feature>
<dbReference type="PANTHER" id="PTHR31304">
    <property type="entry name" value="LOB DOMAIN-CONTAINING PROTEIN 38"/>
    <property type="match status" value="1"/>
</dbReference>
<feature type="compositionally biased region" description="Low complexity" evidence="1">
    <location>
        <begin position="183"/>
        <end position="197"/>
    </location>
</feature>
<gene>
    <name evidence="2" type="ORF">LIER_18773</name>
</gene>
<keyword evidence="3" id="KW-1185">Reference proteome</keyword>
<feature type="compositionally biased region" description="Polar residues" evidence="1">
    <location>
        <begin position="202"/>
        <end position="214"/>
    </location>
</feature>
<dbReference type="GO" id="GO:0010468">
    <property type="term" value="P:regulation of gene expression"/>
    <property type="evidence" value="ECO:0007669"/>
    <property type="project" value="TreeGrafter"/>
</dbReference>
<dbReference type="PANTHER" id="PTHR31304:SF10">
    <property type="entry name" value="OS01G0129600 PROTEIN"/>
    <property type="match status" value="1"/>
</dbReference>
<evidence type="ECO:0000256" key="1">
    <source>
        <dbReference type="SAM" id="MobiDB-lite"/>
    </source>
</evidence>